<gene>
    <name evidence="2" type="ORF">PACLA_8A016270</name>
</gene>
<dbReference type="Proteomes" id="UP001152795">
    <property type="component" value="Unassembled WGS sequence"/>
</dbReference>
<comment type="caution">
    <text evidence="2">The sequence shown here is derived from an EMBL/GenBank/DDBJ whole genome shotgun (WGS) entry which is preliminary data.</text>
</comment>
<evidence type="ECO:0000313" key="2">
    <source>
        <dbReference type="EMBL" id="CAB3992599.1"/>
    </source>
</evidence>
<evidence type="ECO:0000256" key="1">
    <source>
        <dbReference type="SAM" id="MobiDB-lite"/>
    </source>
</evidence>
<evidence type="ECO:0000313" key="3">
    <source>
        <dbReference type="Proteomes" id="UP001152795"/>
    </source>
</evidence>
<accession>A0A6S7GRJ6</accession>
<proteinExistence type="predicted"/>
<organism evidence="2 3">
    <name type="scientific">Paramuricea clavata</name>
    <name type="common">Red gorgonian</name>
    <name type="synonym">Violescent sea-whip</name>
    <dbReference type="NCBI Taxonomy" id="317549"/>
    <lineage>
        <taxon>Eukaryota</taxon>
        <taxon>Metazoa</taxon>
        <taxon>Cnidaria</taxon>
        <taxon>Anthozoa</taxon>
        <taxon>Octocorallia</taxon>
        <taxon>Malacalcyonacea</taxon>
        <taxon>Plexauridae</taxon>
        <taxon>Paramuricea</taxon>
    </lineage>
</organism>
<dbReference type="OrthoDB" id="6769745at2759"/>
<feature type="compositionally biased region" description="Basic residues" evidence="1">
    <location>
        <begin position="161"/>
        <end position="170"/>
    </location>
</feature>
<keyword evidence="3" id="KW-1185">Reference proteome</keyword>
<dbReference type="EMBL" id="CACRXK020002084">
    <property type="protein sequence ID" value="CAB3992599.1"/>
    <property type="molecule type" value="Genomic_DNA"/>
</dbReference>
<name>A0A6S7GRJ6_PARCT</name>
<reference evidence="2" key="1">
    <citation type="submission" date="2020-04" db="EMBL/GenBank/DDBJ databases">
        <authorList>
            <person name="Alioto T."/>
            <person name="Alioto T."/>
            <person name="Gomez Garrido J."/>
        </authorList>
    </citation>
    <scope>NUCLEOTIDE SEQUENCE</scope>
    <source>
        <strain evidence="2">A484AB</strain>
    </source>
</reference>
<protein>
    <submittedName>
        <fullName evidence="2">Uncharacterized protein</fullName>
    </submittedName>
</protein>
<sequence>MKPQRKDDAVCFSATQQDESEKEWRLKPSRFSKWYRLSLTKRLELGLSLVRVRAWVHRFIANCRKSKKERVSGELTANELQGVEEIIIREAQMEVYYQEITALKEKKCLPKRSSILNLTPIWKDGLLRSNTRLRYSEDLSEEIKYTIILPSDETHREVSPRKRRASNGRKLHAESSSREIPCRSWPRNLDVRENDKIYRRSIGRVSPLEF</sequence>
<dbReference type="AlphaFoldDB" id="A0A6S7GRJ6"/>
<feature type="region of interest" description="Disordered" evidence="1">
    <location>
        <begin position="156"/>
        <end position="177"/>
    </location>
</feature>